<organism evidence="1 2">
    <name type="scientific">Gossypium australe</name>
    <dbReference type="NCBI Taxonomy" id="47621"/>
    <lineage>
        <taxon>Eukaryota</taxon>
        <taxon>Viridiplantae</taxon>
        <taxon>Streptophyta</taxon>
        <taxon>Embryophyta</taxon>
        <taxon>Tracheophyta</taxon>
        <taxon>Spermatophyta</taxon>
        <taxon>Magnoliopsida</taxon>
        <taxon>eudicotyledons</taxon>
        <taxon>Gunneridae</taxon>
        <taxon>Pentapetalae</taxon>
        <taxon>rosids</taxon>
        <taxon>malvids</taxon>
        <taxon>Malvales</taxon>
        <taxon>Malvaceae</taxon>
        <taxon>Malvoideae</taxon>
        <taxon>Gossypium</taxon>
    </lineage>
</organism>
<protein>
    <submittedName>
        <fullName evidence="1">Uncharacterized protein</fullName>
    </submittedName>
</protein>
<dbReference type="Proteomes" id="UP000325315">
    <property type="component" value="Unassembled WGS sequence"/>
</dbReference>
<proteinExistence type="predicted"/>
<comment type="caution">
    <text evidence="1">The sequence shown here is derived from an EMBL/GenBank/DDBJ whole genome shotgun (WGS) entry which is preliminary data.</text>
</comment>
<gene>
    <name evidence="1" type="ORF">EPI10_033154</name>
</gene>
<evidence type="ECO:0000313" key="1">
    <source>
        <dbReference type="EMBL" id="KAA3489553.1"/>
    </source>
</evidence>
<dbReference type="AlphaFoldDB" id="A0A5B6X725"/>
<evidence type="ECO:0000313" key="2">
    <source>
        <dbReference type="Proteomes" id="UP000325315"/>
    </source>
</evidence>
<dbReference type="EMBL" id="SMMG02000001">
    <property type="protein sequence ID" value="KAA3489553.1"/>
    <property type="molecule type" value="Genomic_DNA"/>
</dbReference>
<accession>A0A5B6X725</accession>
<keyword evidence="2" id="KW-1185">Reference proteome</keyword>
<name>A0A5B6X725_9ROSI</name>
<reference evidence="2" key="1">
    <citation type="journal article" date="2019" name="Plant Biotechnol. J.">
        <title>Genome sequencing of the Australian wild diploid species Gossypium australe highlights disease resistance and delayed gland morphogenesis.</title>
        <authorList>
            <person name="Cai Y."/>
            <person name="Cai X."/>
            <person name="Wang Q."/>
            <person name="Wang P."/>
            <person name="Zhang Y."/>
            <person name="Cai C."/>
            <person name="Xu Y."/>
            <person name="Wang K."/>
            <person name="Zhou Z."/>
            <person name="Wang C."/>
            <person name="Geng S."/>
            <person name="Li B."/>
            <person name="Dong Q."/>
            <person name="Hou Y."/>
            <person name="Wang H."/>
            <person name="Ai P."/>
            <person name="Liu Z."/>
            <person name="Yi F."/>
            <person name="Sun M."/>
            <person name="An G."/>
            <person name="Cheng J."/>
            <person name="Zhang Y."/>
            <person name="Shi Q."/>
            <person name="Xie Y."/>
            <person name="Shi X."/>
            <person name="Chang Y."/>
            <person name="Huang F."/>
            <person name="Chen Y."/>
            <person name="Hong S."/>
            <person name="Mi L."/>
            <person name="Sun Q."/>
            <person name="Zhang L."/>
            <person name="Zhou B."/>
            <person name="Peng R."/>
            <person name="Zhang X."/>
            <person name="Liu F."/>
        </authorList>
    </citation>
    <scope>NUCLEOTIDE SEQUENCE [LARGE SCALE GENOMIC DNA]</scope>
    <source>
        <strain evidence="2">cv. PA1801</strain>
    </source>
</reference>
<sequence length="117" mass="13567">MIVSMSRPQVYLAKPSPPHHYDIIAAVVKYIEEKEIREIAVVLVGPCKRRNSKSKVDWTAKIKCYNNVINLIKPFNHYDHSLSLFLPYKPFFSPSAFFIHSLITNPNLQFCFIVQQS</sequence>